<evidence type="ECO:0000256" key="2">
    <source>
        <dbReference type="ARBA" id="ARBA00022723"/>
    </source>
</evidence>
<dbReference type="Pfam" id="PF07732">
    <property type="entry name" value="Cu-oxidase_3"/>
    <property type="match status" value="1"/>
</dbReference>
<organism evidence="7 8">
    <name type="scientific">Parachitinimonas caeni</name>
    <dbReference type="NCBI Taxonomy" id="3031301"/>
    <lineage>
        <taxon>Bacteria</taxon>
        <taxon>Pseudomonadati</taxon>
        <taxon>Pseudomonadota</taxon>
        <taxon>Betaproteobacteria</taxon>
        <taxon>Neisseriales</taxon>
        <taxon>Chitinibacteraceae</taxon>
        <taxon>Parachitinimonas</taxon>
    </lineage>
</organism>
<evidence type="ECO:0000313" key="8">
    <source>
        <dbReference type="Proteomes" id="UP001172778"/>
    </source>
</evidence>
<feature type="domain" description="Plastocyanin-like" evidence="4">
    <location>
        <begin position="217"/>
        <end position="309"/>
    </location>
</feature>
<proteinExistence type="predicted"/>
<dbReference type="PANTHER" id="PTHR11709">
    <property type="entry name" value="MULTI-COPPER OXIDASE"/>
    <property type="match status" value="1"/>
</dbReference>
<keyword evidence="8" id="KW-1185">Reference proteome</keyword>
<dbReference type="InterPro" id="IPR045087">
    <property type="entry name" value="Cu-oxidase_fam"/>
</dbReference>
<dbReference type="Pfam" id="PF00394">
    <property type="entry name" value="Cu-oxidase"/>
    <property type="match status" value="1"/>
</dbReference>
<dbReference type="SUPFAM" id="SSF49503">
    <property type="entry name" value="Cupredoxins"/>
    <property type="match status" value="3"/>
</dbReference>
<name>A0ABT7DVV9_9NEIS</name>
<evidence type="ECO:0000259" key="6">
    <source>
        <dbReference type="Pfam" id="PF07732"/>
    </source>
</evidence>
<evidence type="ECO:0000259" key="4">
    <source>
        <dbReference type="Pfam" id="PF00394"/>
    </source>
</evidence>
<dbReference type="InterPro" id="IPR002355">
    <property type="entry name" value="Cu_oxidase_Cu_BS"/>
</dbReference>
<dbReference type="PROSITE" id="PS51257">
    <property type="entry name" value="PROKAR_LIPOPROTEIN"/>
    <property type="match status" value="1"/>
</dbReference>
<dbReference type="Proteomes" id="UP001172778">
    <property type="component" value="Unassembled WGS sequence"/>
</dbReference>
<dbReference type="InterPro" id="IPR011706">
    <property type="entry name" value="Cu-oxidase_C"/>
</dbReference>
<dbReference type="InterPro" id="IPR001117">
    <property type="entry name" value="Cu-oxidase_2nd"/>
</dbReference>
<dbReference type="CDD" id="cd13881">
    <property type="entry name" value="CuRO_2_McoC_like"/>
    <property type="match status" value="1"/>
</dbReference>
<protein>
    <submittedName>
        <fullName evidence="7">Multicopper oxidase family protein</fullName>
    </submittedName>
</protein>
<evidence type="ECO:0000256" key="3">
    <source>
        <dbReference type="ARBA" id="ARBA00023002"/>
    </source>
</evidence>
<evidence type="ECO:0000256" key="1">
    <source>
        <dbReference type="ARBA" id="ARBA00004459"/>
    </source>
</evidence>
<keyword evidence="3" id="KW-0560">Oxidoreductase</keyword>
<sequence length="499" mass="55092">MNRRNFLLSGLALACAQAFGMEMDHHAKLVIKGGNAFVPPANIRLPVGQPLRALPRLANQTKEAGVFKAKLVAAPATLELVRGHKTQAWAYNGQLPGPAIEIAAGSRVEIEFENHLPQATTVHWHGLPVPADQDGSPHDAVQPGGSRLYQFTLPADFSGTFWYHPHPHDDTAEQVFRGLAGAFVVRDPKDPLAHLPEQWLLISDLRLDKSAQIPANTLADWADGREGQFVLINGQWRPAVAMAPGSLNRIRIWNACSARYLRLALPGARLFVVGTDGGLIAAPYEVREWLLAPAQRVELLIEMPMAAKGNKLTLLAEPYKRGRMATPEQKRALPLADVVLTGEKVATPAMPEKLREIPPLPEPTSSKRIVFSEEMGEVRSPKDFGFLINSKRYEHDRIDFVSVVGETELWEVINGSNMDHPFHLHGVQFQVVATVRQGDAISPPFLSWQDTINVAHAERVRLKVRQDHPGLRMLHCHILEHESLGMMANLMVNAAPTPA</sequence>
<comment type="subcellular location">
    <subcellularLocation>
        <location evidence="1">Cell outer membrane</location>
        <topology evidence="1">Lipid-anchor</topology>
    </subcellularLocation>
</comment>
<dbReference type="RefSeq" id="WP_284100511.1">
    <property type="nucleotide sequence ID" value="NZ_JARRAF010000008.1"/>
</dbReference>
<dbReference type="Gene3D" id="2.60.40.420">
    <property type="entry name" value="Cupredoxins - blue copper proteins"/>
    <property type="match status" value="3"/>
</dbReference>
<accession>A0ABT7DVV9</accession>
<feature type="domain" description="Plastocyanin-like" evidence="5">
    <location>
        <begin position="385"/>
        <end position="493"/>
    </location>
</feature>
<dbReference type="PANTHER" id="PTHR11709:SF2">
    <property type="entry name" value="MULTICOPPER OXIDASE LPR1"/>
    <property type="match status" value="1"/>
</dbReference>
<keyword evidence="2" id="KW-0479">Metal-binding</keyword>
<dbReference type="Pfam" id="PF07731">
    <property type="entry name" value="Cu-oxidase_2"/>
    <property type="match status" value="1"/>
</dbReference>
<reference evidence="7" key="1">
    <citation type="submission" date="2023-03" db="EMBL/GenBank/DDBJ databases">
        <title>Chitinimonas shenzhenensis gen. nov., sp. nov., a novel member of family Burkholderiaceae isolated from activated sludge collected in Shen Zhen, China.</title>
        <authorList>
            <person name="Wang X."/>
        </authorList>
    </citation>
    <scope>NUCLEOTIDE SEQUENCE</scope>
    <source>
        <strain evidence="7">DQS-5</strain>
    </source>
</reference>
<dbReference type="EMBL" id="JARRAF010000008">
    <property type="protein sequence ID" value="MDK2124201.1"/>
    <property type="molecule type" value="Genomic_DNA"/>
</dbReference>
<dbReference type="PROSITE" id="PS00080">
    <property type="entry name" value="MULTICOPPER_OXIDASE2"/>
    <property type="match status" value="1"/>
</dbReference>
<dbReference type="InterPro" id="IPR008972">
    <property type="entry name" value="Cupredoxin"/>
</dbReference>
<evidence type="ECO:0000313" key="7">
    <source>
        <dbReference type="EMBL" id="MDK2124201.1"/>
    </source>
</evidence>
<evidence type="ECO:0000259" key="5">
    <source>
        <dbReference type="Pfam" id="PF07731"/>
    </source>
</evidence>
<feature type="domain" description="Plastocyanin-like" evidence="6">
    <location>
        <begin position="79"/>
        <end position="189"/>
    </location>
</feature>
<gene>
    <name evidence="7" type="ORF">PZA18_09090</name>
</gene>
<dbReference type="InterPro" id="IPR011707">
    <property type="entry name" value="Cu-oxidase-like_N"/>
</dbReference>
<comment type="caution">
    <text evidence="7">The sequence shown here is derived from an EMBL/GenBank/DDBJ whole genome shotgun (WGS) entry which is preliminary data.</text>
</comment>